<name>A0A157S718_9BORD</name>
<gene>
    <name evidence="1" type="ORF">SAMEA3906487_00153</name>
</gene>
<keyword evidence="2" id="KW-1185">Reference proteome</keyword>
<organism evidence="1 2">
    <name type="scientific">Bordetella trematum</name>
    <dbReference type="NCBI Taxonomy" id="123899"/>
    <lineage>
        <taxon>Bacteria</taxon>
        <taxon>Pseudomonadati</taxon>
        <taxon>Pseudomonadota</taxon>
        <taxon>Betaproteobacteria</taxon>
        <taxon>Burkholderiales</taxon>
        <taxon>Alcaligenaceae</taxon>
        <taxon>Bordetella</taxon>
    </lineage>
</organism>
<dbReference type="EMBL" id="LT546645">
    <property type="protein sequence ID" value="SAI66218.1"/>
    <property type="molecule type" value="Genomic_DNA"/>
</dbReference>
<sequence length="75" mass="7862">MDHDQHPDAALIDGLGGPTATAKRLDILDEPGAVQRVSNWKRRGIPARVRLDHAEVFAEAAAAATAQPAPAQEGA</sequence>
<dbReference type="AlphaFoldDB" id="A0A157S718"/>
<dbReference type="KEGG" id="btrm:SAMEA390648700153"/>
<protein>
    <submittedName>
        <fullName evidence="1">Phage protein</fullName>
    </submittedName>
</protein>
<evidence type="ECO:0000313" key="1">
    <source>
        <dbReference type="EMBL" id="SAI66218.1"/>
    </source>
</evidence>
<evidence type="ECO:0000313" key="2">
    <source>
        <dbReference type="Proteomes" id="UP000076825"/>
    </source>
</evidence>
<accession>A0A157S718</accession>
<dbReference type="STRING" id="123899.SAMEA3906487_00153"/>
<proteinExistence type="predicted"/>
<dbReference type="Proteomes" id="UP000076825">
    <property type="component" value="Chromosome 1"/>
</dbReference>
<reference evidence="1 2" key="1">
    <citation type="submission" date="2016-04" db="EMBL/GenBank/DDBJ databases">
        <authorList>
            <consortium name="Pathogen Informatics"/>
        </authorList>
    </citation>
    <scope>NUCLEOTIDE SEQUENCE [LARGE SCALE GENOMIC DNA]</scope>
    <source>
        <strain evidence="1 2">H044680328</strain>
    </source>
</reference>